<gene>
    <name evidence="13" type="ORF">SAMN06296427_101563</name>
</gene>
<evidence type="ECO:0000256" key="6">
    <source>
        <dbReference type="ARBA" id="ARBA00022842"/>
    </source>
</evidence>
<dbReference type="FunFam" id="1.20.58.340:FF:000004">
    <property type="entry name" value="Magnesium transport protein CorA"/>
    <property type="match status" value="1"/>
</dbReference>
<dbReference type="EMBL" id="FWXS01000001">
    <property type="protein sequence ID" value="SMC37486.1"/>
    <property type="molecule type" value="Genomic_DNA"/>
</dbReference>
<keyword evidence="6" id="KW-0460">Magnesium</keyword>
<evidence type="ECO:0000256" key="4">
    <source>
        <dbReference type="ARBA" id="ARBA00022475"/>
    </source>
</evidence>
<keyword evidence="14" id="KW-1185">Reference proteome</keyword>
<reference evidence="13 14" key="1">
    <citation type="submission" date="2017-04" db="EMBL/GenBank/DDBJ databases">
        <authorList>
            <person name="Afonso C.L."/>
            <person name="Miller P.J."/>
            <person name="Scott M.A."/>
            <person name="Spackman E."/>
            <person name="Goraichik I."/>
            <person name="Dimitrov K.M."/>
            <person name="Suarez D.L."/>
            <person name="Swayne D.E."/>
        </authorList>
    </citation>
    <scope>NUCLEOTIDE SEQUENCE [LARGE SCALE GENOMIC DNA]</scope>
    <source>
        <strain evidence="13 14">CGMCC 1.12708</strain>
    </source>
</reference>
<evidence type="ECO:0000256" key="5">
    <source>
        <dbReference type="ARBA" id="ARBA00022692"/>
    </source>
</evidence>
<dbReference type="AlphaFoldDB" id="A0A1W1YMY9"/>
<dbReference type="InterPro" id="IPR045861">
    <property type="entry name" value="CorA_cytoplasmic_dom"/>
</dbReference>
<dbReference type="Gene3D" id="1.20.58.340">
    <property type="entry name" value="Magnesium transport protein CorA, transmembrane region"/>
    <property type="match status" value="2"/>
</dbReference>
<dbReference type="SUPFAM" id="SSF144083">
    <property type="entry name" value="Magnesium transport protein CorA, transmembrane region"/>
    <property type="match status" value="1"/>
</dbReference>
<evidence type="ECO:0000256" key="7">
    <source>
        <dbReference type="ARBA" id="ARBA00022989"/>
    </source>
</evidence>
<dbReference type="GO" id="GO:0015087">
    <property type="term" value="F:cobalt ion transmembrane transporter activity"/>
    <property type="evidence" value="ECO:0007669"/>
    <property type="project" value="TreeGrafter"/>
</dbReference>
<feature type="transmembrane region" description="Helical" evidence="12">
    <location>
        <begin position="274"/>
        <end position="294"/>
    </location>
</feature>
<name>A0A1W1YMY9_9FLAO</name>
<comment type="subcellular location">
    <subcellularLocation>
        <location evidence="1">Cell membrane</location>
        <topology evidence="1">Multi-pass membrane protein</topology>
    </subcellularLocation>
</comment>
<keyword evidence="4" id="KW-1003">Cell membrane</keyword>
<dbReference type="Pfam" id="PF01544">
    <property type="entry name" value="CorA"/>
    <property type="match status" value="1"/>
</dbReference>
<keyword evidence="8" id="KW-0406">Ion transport</keyword>
<comment type="function">
    <text evidence="11">Mediates influx of magnesium ions. Alternates between open and closed states. Activated by low cytoplasmic Mg(2+) levels. Inactive when cytoplasmic Mg(2+) levels are high.</text>
</comment>
<dbReference type="Gene3D" id="3.30.460.20">
    <property type="entry name" value="CorA soluble domain-like"/>
    <property type="match status" value="1"/>
</dbReference>
<accession>A0A1W1YMY9</accession>
<keyword evidence="5 12" id="KW-0812">Transmembrane</keyword>
<evidence type="ECO:0000256" key="3">
    <source>
        <dbReference type="ARBA" id="ARBA00022448"/>
    </source>
</evidence>
<feature type="transmembrane region" description="Helical" evidence="12">
    <location>
        <begin position="242"/>
        <end position="262"/>
    </location>
</feature>
<evidence type="ECO:0000256" key="2">
    <source>
        <dbReference type="ARBA" id="ARBA00009765"/>
    </source>
</evidence>
<sequence>MENIFFKNNCFTWYNLENPDETTVSEYLKRFSLSTFTVQDALEAGHLPKFEHQEDFDFILIRFYGKEARSYTNIIREFSHKIGIFIGNDFVITIGQRPIPFLEEIQDEIENDKNRENLLPKQLFYKIFKKTLNTYYQPAVKISQEIDVYENALFTRQNSKLDLKKLYKLKRESATCSKLLVLMRDVLTEYRAYVKSVSSIKDLQEFNAKLLHLHSQNNDDLHNLFNLTLSMSDLRANEVMKILTIFSAFFLPLTFIAGIYGMNFDFMPELGYKWGYFITLGVMLVIVIVIFSWFKRKKFL</sequence>
<dbReference type="PANTHER" id="PTHR46494:SF1">
    <property type="entry name" value="CORA FAMILY METAL ION TRANSPORTER (EUROFUNG)"/>
    <property type="match status" value="1"/>
</dbReference>
<keyword evidence="3" id="KW-0813">Transport</keyword>
<evidence type="ECO:0000256" key="10">
    <source>
        <dbReference type="ARBA" id="ARBA00034269"/>
    </source>
</evidence>
<evidence type="ECO:0000256" key="1">
    <source>
        <dbReference type="ARBA" id="ARBA00004651"/>
    </source>
</evidence>
<dbReference type="OrthoDB" id="9803416at2"/>
<evidence type="ECO:0000256" key="9">
    <source>
        <dbReference type="ARBA" id="ARBA00023136"/>
    </source>
</evidence>
<evidence type="ECO:0000256" key="8">
    <source>
        <dbReference type="ARBA" id="ARBA00023065"/>
    </source>
</evidence>
<dbReference type="RefSeq" id="WP_084015909.1">
    <property type="nucleotide sequence ID" value="NZ_FWXS01000001.1"/>
</dbReference>
<evidence type="ECO:0000256" key="11">
    <source>
        <dbReference type="ARBA" id="ARBA00045497"/>
    </source>
</evidence>
<comment type="catalytic activity">
    <reaction evidence="10">
        <text>Mg(2+)(in) = Mg(2+)(out)</text>
        <dbReference type="Rhea" id="RHEA:29827"/>
        <dbReference type="ChEBI" id="CHEBI:18420"/>
    </reaction>
</comment>
<organism evidence="13 14">
    <name type="scientific">Moheibacter sediminis</name>
    <dbReference type="NCBI Taxonomy" id="1434700"/>
    <lineage>
        <taxon>Bacteria</taxon>
        <taxon>Pseudomonadati</taxon>
        <taxon>Bacteroidota</taxon>
        <taxon>Flavobacteriia</taxon>
        <taxon>Flavobacteriales</taxon>
        <taxon>Weeksellaceae</taxon>
        <taxon>Moheibacter</taxon>
    </lineage>
</organism>
<evidence type="ECO:0000256" key="12">
    <source>
        <dbReference type="SAM" id="Phobius"/>
    </source>
</evidence>
<dbReference type="InterPro" id="IPR045863">
    <property type="entry name" value="CorA_TM1_TM2"/>
</dbReference>
<comment type="similarity">
    <text evidence="2">Belongs to the CorA metal ion transporter (MIT) (TC 1.A.35) family.</text>
</comment>
<dbReference type="GO" id="GO:0000287">
    <property type="term" value="F:magnesium ion binding"/>
    <property type="evidence" value="ECO:0007669"/>
    <property type="project" value="TreeGrafter"/>
</dbReference>
<proteinExistence type="inferred from homology"/>
<dbReference type="GO" id="GO:0005886">
    <property type="term" value="C:plasma membrane"/>
    <property type="evidence" value="ECO:0007669"/>
    <property type="project" value="UniProtKB-SubCell"/>
</dbReference>
<protein>
    <submittedName>
        <fullName evidence="13">Magnesium transporter</fullName>
    </submittedName>
</protein>
<dbReference type="PANTHER" id="PTHR46494">
    <property type="entry name" value="CORA FAMILY METAL ION TRANSPORTER (EUROFUNG)"/>
    <property type="match status" value="1"/>
</dbReference>
<dbReference type="GO" id="GO:0015095">
    <property type="term" value="F:magnesium ion transmembrane transporter activity"/>
    <property type="evidence" value="ECO:0007669"/>
    <property type="project" value="TreeGrafter"/>
</dbReference>
<keyword evidence="7 12" id="KW-1133">Transmembrane helix</keyword>
<evidence type="ECO:0000313" key="13">
    <source>
        <dbReference type="EMBL" id="SMC37486.1"/>
    </source>
</evidence>
<keyword evidence="9 12" id="KW-0472">Membrane</keyword>
<evidence type="ECO:0000313" key="14">
    <source>
        <dbReference type="Proteomes" id="UP000192393"/>
    </source>
</evidence>
<dbReference type="Proteomes" id="UP000192393">
    <property type="component" value="Unassembled WGS sequence"/>
</dbReference>
<dbReference type="SUPFAM" id="SSF143865">
    <property type="entry name" value="CorA soluble domain-like"/>
    <property type="match status" value="1"/>
</dbReference>
<dbReference type="GO" id="GO:0050897">
    <property type="term" value="F:cobalt ion binding"/>
    <property type="evidence" value="ECO:0007669"/>
    <property type="project" value="TreeGrafter"/>
</dbReference>
<dbReference type="InterPro" id="IPR002523">
    <property type="entry name" value="MgTranspt_CorA/ZnTranspt_ZntB"/>
</dbReference>
<dbReference type="STRING" id="1434700.SAMN06296427_101563"/>